<gene>
    <name evidence="1" type="ORF">NUW58_g9432</name>
</gene>
<protein>
    <submittedName>
        <fullName evidence="1">Uncharacterized protein</fullName>
    </submittedName>
</protein>
<comment type="caution">
    <text evidence="1">The sequence shown here is derived from an EMBL/GenBank/DDBJ whole genome shotgun (WGS) entry which is preliminary data.</text>
</comment>
<reference evidence="1" key="1">
    <citation type="submission" date="2022-10" db="EMBL/GenBank/DDBJ databases">
        <title>Genome Sequence of Xylaria curta.</title>
        <authorList>
            <person name="Buettner E."/>
        </authorList>
    </citation>
    <scope>NUCLEOTIDE SEQUENCE</scope>
    <source>
        <strain evidence="1">Babe10</strain>
    </source>
</reference>
<evidence type="ECO:0000313" key="1">
    <source>
        <dbReference type="EMBL" id="KAJ2971380.1"/>
    </source>
</evidence>
<organism evidence="1 2">
    <name type="scientific">Xylaria curta</name>
    <dbReference type="NCBI Taxonomy" id="42375"/>
    <lineage>
        <taxon>Eukaryota</taxon>
        <taxon>Fungi</taxon>
        <taxon>Dikarya</taxon>
        <taxon>Ascomycota</taxon>
        <taxon>Pezizomycotina</taxon>
        <taxon>Sordariomycetes</taxon>
        <taxon>Xylariomycetidae</taxon>
        <taxon>Xylariales</taxon>
        <taxon>Xylariaceae</taxon>
        <taxon>Xylaria</taxon>
    </lineage>
</organism>
<dbReference type="EMBL" id="JAPDGR010003404">
    <property type="protein sequence ID" value="KAJ2971380.1"/>
    <property type="molecule type" value="Genomic_DNA"/>
</dbReference>
<name>A0ACC1MX28_9PEZI</name>
<keyword evidence="2" id="KW-1185">Reference proteome</keyword>
<dbReference type="Proteomes" id="UP001143856">
    <property type="component" value="Unassembled WGS sequence"/>
</dbReference>
<evidence type="ECO:0000313" key="2">
    <source>
        <dbReference type="Proteomes" id="UP001143856"/>
    </source>
</evidence>
<accession>A0ACC1MX28</accession>
<sequence>MRCARRCQLGVAGDGGTSVVRIVTSANGFHTETSTGALPVSESVEGRCSIPAYSDSRRVFQYSPPSSERPSCEASAYCSSVRRPGGTEYAYALLYAKAPYLACVPFIG</sequence>
<proteinExistence type="predicted"/>